<sequence length="946" mass="107020">MSALHHQPRRSFFGPIPEKVLTHLQSSDLTPHSDTGEADFGDTLIPNLINRHAYSFFLHEGGNTEDWTEEEHQNITQRLIHRWKESEWGVIHDKCLRNPQNRYSTRWVGNSFEIGDLFGLDLLCPSPGGSVPASDKITSATSIQAQASQEPSSHPQSSNIEHAPFASSSAPAPDVRRPVVSSSSTNGLLRPGFLSKAVKLMPDVRVADSHGQESVSPATSVGGIDKAGTATNDHVSDTSSAVLLPSQVEPGNNVVLRDRMLVRVYSSKSDLLDQVFDESVHRTSQQLHYEAWAEYLVVLRNSRIELYDDYDFPGKERFVGHKHLAFVIPISVANTRLSLYSFVDLTFCLTCVPTSRSRNSLRSKLPFLSRGGSNIFIFKVKSRSRAYDWAWFLWRRLEGSVPSTLEIRVPRVDTTVTIDAPDTSNESVFDTFTRDNVKKLSMRILRSVPDWNSLIQQETHSGAKLELAWRSDTNLDWIWLDMDIHDKPRKWAMLCGIVSKQSSRPAILEIRLAEHYPTHVHLKNGQRVHEPPGVEGYLQKISPTSTMKRLMYLSTHDGYLFVLPSHHAYPPAPPWFVQPSEQLETSNGLPSQQAEVQRGALQIVHALGVCDLRNVVAIRRAFQMMPPQTHSEQEVNEGDTALNIWSQGDEVTEEDANDLGGEDGLSQVTNRSVLRMRRSFELLLRSGRVIRFEAYSCHLALDWIQRLRALIAYWKQRHRSDARQEMDLAVARRPRLTPLTRKCQEHAVTPEAPPDLSTFLPALVNTYHWCMIAGCRPIVRGGKLFMRKGLRGTYKLVQMFLVTNHLIQYLISPTSTLHPLVKKINLTDAYICSGYMAALVLPEDEFNPSRPAAPRRYQDGLETDDKEEDIIFMIRYYPPPKPIIGGLYTNNKADQVPSLSAKRKVVIFRTRSKLERDAWCWAINCEIEKSVRAKEDAIHESGTLIS</sequence>
<dbReference type="InterPro" id="IPR039486">
    <property type="entry name" value="Mug56/Spo71_PH"/>
</dbReference>
<dbReference type="STRING" id="703135.A0A2A9NWW3"/>
<accession>A0A2A9NWW3</accession>
<protein>
    <recommendedName>
        <fullName evidence="2">PH domain-containing protein</fullName>
    </recommendedName>
</protein>
<keyword evidence="4" id="KW-1185">Reference proteome</keyword>
<dbReference type="AlphaFoldDB" id="A0A2A9NWW3"/>
<dbReference type="Proteomes" id="UP000242287">
    <property type="component" value="Unassembled WGS sequence"/>
</dbReference>
<reference evidence="3 4" key="1">
    <citation type="submission" date="2014-02" db="EMBL/GenBank/DDBJ databases">
        <title>Transposable element dynamics among asymbiotic and ectomycorrhizal Amanita fungi.</title>
        <authorList>
            <consortium name="DOE Joint Genome Institute"/>
            <person name="Hess J."/>
            <person name="Skrede I."/>
            <person name="Wolfe B."/>
            <person name="LaButti K."/>
            <person name="Ohm R.A."/>
            <person name="Grigoriev I.V."/>
            <person name="Pringle A."/>
        </authorList>
    </citation>
    <scope>NUCLEOTIDE SEQUENCE [LARGE SCALE GENOMIC DNA]</scope>
    <source>
        <strain evidence="3 4">SKay4041</strain>
    </source>
</reference>
<dbReference type="EMBL" id="KZ301971">
    <property type="protein sequence ID" value="PFH53944.1"/>
    <property type="molecule type" value="Genomic_DNA"/>
</dbReference>
<name>A0A2A9NWW3_9AGAR</name>
<feature type="region of interest" description="Disordered" evidence="1">
    <location>
        <begin position="131"/>
        <end position="185"/>
    </location>
</feature>
<feature type="compositionally biased region" description="Low complexity" evidence="1">
    <location>
        <begin position="163"/>
        <end position="184"/>
    </location>
</feature>
<feature type="domain" description="PH" evidence="2">
    <location>
        <begin position="532"/>
        <end position="714"/>
    </location>
</feature>
<gene>
    <name evidence="3" type="ORF">AMATHDRAFT_740</name>
</gene>
<dbReference type="PANTHER" id="PTHR28076">
    <property type="entry name" value="SPORULATION-SPECIFIC PROTEIN 71"/>
    <property type="match status" value="1"/>
</dbReference>
<evidence type="ECO:0000313" key="4">
    <source>
        <dbReference type="Proteomes" id="UP000242287"/>
    </source>
</evidence>
<dbReference type="GO" id="GO:1902657">
    <property type="term" value="P:protein localization to prospore membrane"/>
    <property type="evidence" value="ECO:0007669"/>
    <property type="project" value="InterPro"/>
</dbReference>
<proteinExistence type="predicted"/>
<organism evidence="3 4">
    <name type="scientific">Amanita thiersii Skay4041</name>
    <dbReference type="NCBI Taxonomy" id="703135"/>
    <lineage>
        <taxon>Eukaryota</taxon>
        <taxon>Fungi</taxon>
        <taxon>Dikarya</taxon>
        <taxon>Basidiomycota</taxon>
        <taxon>Agaricomycotina</taxon>
        <taxon>Agaricomycetes</taxon>
        <taxon>Agaricomycetidae</taxon>
        <taxon>Agaricales</taxon>
        <taxon>Pluteineae</taxon>
        <taxon>Amanitaceae</taxon>
        <taxon>Amanita</taxon>
    </lineage>
</organism>
<feature type="domain" description="PH" evidence="2">
    <location>
        <begin position="778"/>
        <end position="930"/>
    </location>
</feature>
<dbReference type="SMART" id="SM00233">
    <property type="entry name" value="PH"/>
    <property type="match status" value="3"/>
</dbReference>
<feature type="domain" description="PH" evidence="2">
    <location>
        <begin position="274"/>
        <end position="400"/>
    </location>
</feature>
<feature type="compositionally biased region" description="Polar residues" evidence="1">
    <location>
        <begin position="136"/>
        <end position="160"/>
    </location>
</feature>
<dbReference type="InterPro" id="IPR001849">
    <property type="entry name" value="PH_domain"/>
</dbReference>
<dbReference type="Pfam" id="PF15404">
    <property type="entry name" value="PH_4"/>
    <property type="match status" value="2"/>
</dbReference>
<dbReference type="InterPro" id="IPR057379">
    <property type="entry name" value="PH_SPO71"/>
</dbReference>
<evidence type="ECO:0000259" key="2">
    <source>
        <dbReference type="SMART" id="SM00233"/>
    </source>
</evidence>
<dbReference type="OrthoDB" id="5579281at2759"/>
<dbReference type="Pfam" id="PF23207">
    <property type="entry name" value="PH_SPO71"/>
    <property type="match status" value="1"/>
</dbReference>
<evidence type="ECO:0000313" key="3">
    <source>
        <dbReference type="EMBL" id="PFH53944.1"/>
    </source>
</evidence>
<evidence type="ECO:0000256" key="1">
    <source>
        <dbReference type="SAM" id="MobiDB-lite"/>
    </source>
</evidence>
<dbReference type="InterPro" id="IPR040345">
    <property type="entry name" value="Mug56/Spo71"/>
</dbReference>
<dbReference type="PANTHER" id="PTHR28076:SF1">
    <property type="entry name" value="PROSPORE MEMBRANE ADAPTER PROTEIN SPO71"/>
    <property type="match status" value="1"/>
</dbReference>